<dbReference type="Pfam" id="PF22552">
    <property type="entry name" value="TY-Chap3"/>
    <property type="match status" value="1"/>
</dbReference>
<protein>
    <recommendedName>
        <fullName evidence="7">YbjN domain-containing protein</fullName>
    </recommendedName>
</protein>
<reference evidence="5 6" key="1">
    <citation type="submission" date="2019-01" db="EMBL/GenBank/DDBJ databases">
        <title>Nocardioides guangzhouensis sp. nov., an actinobacterium isolated from soil.</title>
        <authorList>
            <person name="Fu Y."/>
            <person name="Cai Y."/>
            <person name="Lin Z."/>
            <person name="Chen P."/>
        </authorList>
    </citation>
    <scope>NUCLEOTIDE SEQUENCE [LARGE SCALE GENOMIC DNA]</scope>
    <source>
        <strain evidence="5 6">NBRC 105384</strain>
    </source>
</reference>
<feature type="domain" description="TY-Chap C-terminal" evidence="4">
    <location>
        <begin position="344"/>
        <end position="430"/>
    </location>
</feature>
<dbReference type="InterPro" id="IPR054342">
    <property type="entry name" value="TY-Chap_C"/>
</dbReference>
<dbReference type="AlphaFoldDB" id="A0A4Q5IXS3"/>
<dbReference type="Pfam" id="PF22554">
    <property type="entry name" value="Chap-C"/>
    <property type="match status" value="1"/>
</dbReference>
<feature type="domain" description="TY-Chap N-terminal" evidence="3">
    <location>
        <begin position="13"/>
        <end position="140"/>
    </location>
</feature>
<dbReference type="RefSeq" id="WP_129989460.1">
    <property type="nucleotide sequence ID" value="NZ_SDPU01000035.1"/>
</dbReference>
<feature type="region of interest" description="Disordered" evidence="1">
    <location>
        <begin position="412"/>
        <end position="456"/>
    </location>
</feature>
<gene>
    <name evidence="5" type="ORF">ETU37_21985</name>
</gene>
<accession>A0A4Q5IXS3</accession>
<dbReference type="EMBL" id="SDPU01000035">
    <property type="protein sequence ID" value="RYU09695.1"/>
    <property type="molecule type" value="Genomic_DNA"/>
</dbReference>
<evidence type="ECO:0000259" key="4">
    <source>
        <dbReference type="Pfam" id="PF22554"/>
    </source>
</evidence>
<dbReference type="SUPFAM" id="SSF69635">
    <property type="entry name" value="Type III secretory system chaperone-like"/>
    <property type="match status" value="1"/>
</dbReference>
<keyword evidence="6" id="KW-1185">Reference proteome</keyword>
<dbReference type="Gene3D" id="3.30.1460.10">
    <property type="match status" value="1"/>
</dbReference>
<dbReference type="InterPro" id="IPR054344">
    <property type="entry name" value="TY-Chap_N"/>
</dbReference>
<sequence length="456" mass="49322">MSVFWTLDGAGDDAWAAFRRRLADHVAAMADHDILVVEAERGEDVPFADDLGGAEPYVQFLGHGDGRVHAEVSSNAWLRPGRLLDAASVDALVALGWTAPGDEDDANFTEDAPTGEADRLAVMAVAALRDVFGVPHPAFLLAEGLEVERGATRYVEHDPDDVPATGDEPTATRPADRDELVALVDGALTPVFGHEPHRDDDGDIPVTAGTATVFVRVRDDMPVVEIFCRVVHGIEDHDAALFEVNELNNEHRLISFAVVGDAVMAEILVPALPFAPAHLRDMLEVMCGTVDRVAPALARRVGGGVEREPEAEADPELEPDDGLTDDVLLDEDVLADLFDLAPPEPEAVRLLRQLDLDAPGTLTPSLVAEVCDWDRSTVLAVIEWCEASEDDEAAAWLRLLRRTLRHVLERQAARRTGDRPRRHRQPDVTLPGLDDVSPEGPGLFGAGTTWSEGGRA</sequence>
<name>A0A4Q5IXS3_9ACTN</name>
<comment type="caution">
    <text evidence="5">The sequence shown here is derived from an EMBL/GenBank/DDBJ whole genome shotgun (WGS) entry which is preliminary data.</text>
</comment>
<evidence type="ECO:0000313" key="5">
    <source>
        <dbReference type="EMBL" id="RYU09695.1"/>
    </source>
</evidence>
<evidence type="ECO:0000259" key="2">
    <source>
        <dbReference type="Pfam" id="PF22551"/>
    </source>
</evidence>
<dbReference type="Proteomes" id="UP000291189">
    <property type="component" value="Unassembled WGS sequence"/>
</dbReference>
<evidence type="ECO:0008006" key="7">
    <source>
        <dbReference type="Google" id="ProtNLM"/>
    </source>
</evidence>
<dbReference type="Pfam" id="PF22551">
    <property type="entry name" value="TY-Chap1"/>
    <property type="match status" value="1"/>
</dbReference>
<evidence type="ECO:0000259" key="3">
    <source>
        <dbReference type="Pfam" id="PF22552"/>
    </source>
</evidence>
<evidence type="ECO:0000256" key="1">
    <source>
        <dbReference type="SAM" id="MobiDB-lite"/>
    </source>
</evidence>
<feature type="compositionally biased region" description="Acidic residues" evidence="1">
    <location>
        <begin position="311"/>
        <end position="322"/>
    </location>
</feature>
<feature type="region of interest" description="Disordered" evidence="1">
    <location>
        <begin position="301"/>
        <end position="322"/>
    </location>
</feature>
<dbReference type="OrthoDB" id="4772408at2"/>
<feature type="domain" description="TY-Chap central" evidence="2">
    <location>
        <begin position="178"/>
        <end position="305"/>
    </location>
</feature>
<dbReference type="InterPro" id="IPR054343">
    <property type="entry name" value="TY-Chap_M"/>
</dbReference>
<proteinExistence type="predicted"/>
<evidence type="ECO:0000313" key="6">
    <source>
        <dbReference type="Proteomes" id="UP000291189"/>
    </source>
</evidence>
<organism evidence="5 6">
    <name type="scientific">Nocardioides iriomotensis</name>
    <dbReference type="NCBI Taxonomy" id="715784"/>
    <lineage>
        <taxon>Bacteria</taxon>
        <taxon>Bacillati</taxon>
        <taxon>Actinomycetota</taxon>
        <taxon>Actinomycetes</taxon>
        <taxon>Propionibacteriales</taxon>
        <taxon>Nocardioidaceae</taxon>
        <taxon>Nocardioides</taxon>
    </lineage>
</organism>